<dbReference type="PANTHER" id="PTHR36156">
    <property type="entry name" value="SLR2101 PROTEIN"/>
    <property type="match status" value="1"/>
</dbReference>
<dbReference type="eggNOG" id="ENOG502S90D">
    <property type="taxonomic scope" value="Eukaryota"/>
</dbReference>
<name>W3X9F7_PESFW</name>
<evidence type="ECO:0000259" key="1">
    <source>
        <dbReference type="Pfam" id="PF07883"/>
    </source>
</evidence>
<accession>W3X9F7</accession>
<dbReference type="PANTHER" id="PTHR36156:SF2">
    <property type="entry name" value="CUPIN TYPE-2 DOMAIN-CONTAINING PROTEIN"/>
    <property type="match status" value="1"/>
</dbReference>
<dbReference type="InterPro" id="IPR047142">
    <property type="entry name" value="OryJ/VirC-like"/>
</dbReference>
<dbReference type="InterPro" id="IPR014710">
    <property type="entry name" value="RmlC-like_jellyroll"/>
</dbReference>
<dbReference type="RefSeq" id="XP_007833816.1">
    <property type="nucleotide sequence ID" value="XM_007835625.1"/>
</dbReference>
<dbReference type="EMBL" id="KI912112">
    <property type="protein sequence ID" value="ETS82042.1"/>
    <property type="molecule type" value="Genomic_DNA"/>
</dbReference>
<dbReference type="GeneID" id="19272057"/>
<reference evidence="3" key="1">
    <citation type="journal article" date="2015" name="BMC Genomics">
        <title>Genomic and transcriptomic analysis of the endophytic fungus Pestalotiopsis fici reveals its lifestyle and high potential for synthesis of natural products.</title>
        <authorList>
            <person name="Wang X."/>
            <person name="Zhang X."/>
            <person name="Liu L."/>
            <person name="Xiang M."/>
            <person name="Wang W."/>
            <person name="Sun X."/>
            <person name="Che Y."/>
            <person name="Guo L."/>
            <person name="Liu G."/>
            <person name="Guo L."/>
            <person name="Wang C."/>
            <person name="Yin W.B."/>
            <person name="Stadler M."/>
            <person name="Zhang X."/>
            <person name="Liu X."/>
        </authorList>
    </citation>
    <scope>NUCLEOTIDE SEQUENCE [LARGE SCALE GENOMIC DNA]</scope>
    <source>
        <strain evidence="3">W106-1 / CGMCC3.15140</strain>
    </source>
</reference>
<evidence type="ECO:0000313" key="3">
    <source>
        <dbReference type="Proteomes" id="UP000030651"/>
    </source>
</evidence>
<dbReference type="InParanoid" id="W3X9F7"/>
<dbReference type="KEGG" id="pfy:PFICI_07044"/>
<protein>
    <recommendedName>
        <fullName evidence="1">Cupin type-2 domain-containing protein</fullName>
    </recommendedName>
</protein>
<dbReference type="InterPro" id="IPR011051">
    <property type="entry name" value="RmlC_Cupin_sf"/>
</dbReference>
<feature type="domain" description="Cupin type-2" evidence="1">
    <location>
        <begin position="91"/>
        <end position="158"/>
    </location>
</feature>
<keyword evidence="3" id="KW-1185">Reference proteome</keyword>
<dbReference type="HOGENOM" id="CLU_096188_0_0_1"/>
<dbReference type="InterPro" id="IPR013096">
    <property type="entry name" value="Cupin_2"/>
</dbReference>
<proteinExistence type="predicted"/>
<dbReference type="SUPFAM" id="SSF51182">
    <property type="entry name" value="RmlC-like cupins"/>
    <property type="match status" value="1"/>
</dbReference>
<organism evidence="2 3">
    <name type="scientific">Pestalotiopsis fici (strain W106-1 / CGMCC3.15140)</name>
    <dbReference type="NCBI Taxonomy" id="1229662"/>
    <lineage>
        <taxon>Eukaryota</taxon>
        <taxon>Fungi</taxon>
        <taxon>Dikarya</taxon>
        <taxon>Ascomycota</taxon>
        <taxon>Pezizomycotina</taxon>
        <taxon>Sordariomycetes</taxon>
        <taxon>Xylariomycetidae</taxon>
        <taxon>Amphisphaeriales</taxon>
        <taxon>Sporocadaceae</taxon>
        <taxon>Pestalotiopsis</taxon>
    </lineage>
</organism>
<dbReference type="OrthoDB" id="5840532at2759"/>
<dbReference type="OMA" id="DIKTHEQ"/>
<sequence>MNGTQGPVSKLPQLHQFYTGHNDEGKAIVAEHQDFKWTRYADGDMGFSVVYTTSQSPPDLNGDKDIAQHKSTMAAGTLGLVNPNGSVLRCVDFAPGFKCDMHRTQSLDYGIILEGSVEMVLDSGERHLMKRGDVAVQRATQHQWINTSETEWARMMFVLQDIKPLYVGGKEFGEDLGEKPMVPPSRRS</sequence>
<dbReference type="CDD" id="cd02231">
    <property type="entry name" value="cupin_BLL6423-like"/>
    <property type="match status" value="1"/>
</dbReference>
<gene>
    <name evidence="2" type="ORF">PFICI_07044</name>
</gene>
<dbReference type="Proteomes" id="UP000030651">
    <property type="component" value="Unassembled WGS sequence"/>
</dbReference>
<dbReference type="Gene3D" id="2.60.120.10">
    <property type="entry name" value="Jelly Rolls"/>
    <property type="match status" value="1"/>
</dbReference>
<evidence type="ECO:0000313" key="2">
    <source>
        <dbReference type="EMBL" id="ETS82042.1"/>
    </source>
</evidence>
<dbReference type="Pfam" id="PF07883">
    <property type="entry name" value="Cupin_2"/>
    <property type="match status" value="1"/>
</dbReference>
<dbReference type="AlphaFoldDB" id="W3X9F7"/>